<evidence type="ECO:0000256" key="1">
    <source>
        <dbReference type="ARBA" id="ARBA00010994"/>
    </source>
</evidence>
<comment type="caution">
    <text evidence="2">The sequence shown here is derived from an EMBL/GenBank/DDBJ whole genome shotgun (WGS) entry which is preliminary data.</text>
</comment>
<dbReference type="InterPro" id="IPR008907">
    <property type="entry name" value="TPP/p25"/>
</dbReference>
<gene>
    <name evidence="2" type="ORF">WJX75_009754</name>
</gene>
<comment type="similarity">
    <text evidence="1">Belongs to the TPPP family.</text>
</comment>
<sequence>MVQSMNELFLAYCNYGTRTKTTELDGAKFVKIFKDSGLLGNGLIATDLDIIYSKVKTKGARKIQFAEFQKALDLVAAKKKIDKDELEKKLLASEGPKTQATKADFVKFHDDKSTYTGVYAKGGPTNVDGTGDLSALCDHTPADARGVKT</sequence>
<dbReference type="Gene3D" id="1.10.238.10">
    <property type="entry name" value="EF-hand"/>
    <property type="match status" value="1"/>
</dbReference>
<dbReference type="PANTHER" id="PTHR12932:SF9">
    <property type="entry name" value="TUBULIN POLYMERIZATION-PROMOTING PROTEIN HOMOLOG"/>
    <property type="match status" value="1"/>
</dbReference>
<keyword evidence="3" id="KW-1185">Reference proteome</keyword>
<accession>A0ABR2YUF0</accession>
<dbReference type="SUPFAM" id="SSF47473">
    <property type="entry name" value="EF-hand"/>
    <property type="match status" value="1"/>
</dbReference>
<organism evidence="2 3">
    <name type="scientific">Coccomyxa subellipsoidea</name>
    <dbReference type="NCBI Taxonomy" id="248742"/>
    <lineage>
        <taxon>Eukaryota</taxon>
        <taxon>Viridiplantae</taxon>
        <taxon>Chlorophyta</taxon>
        <taxon>core chlorophytes</taxon>
        <taxon>Trebouxiophyceae</taxon>
        <taxon>Trebouxiophyceae incertae sedis</taxon>
        <taxon>Coccomyxaceae</taxon>
        <taxon>Coccomyxa</taxon>
    </lineage>
</organism>
<name>A0ABR2YUF0_9CHLO</name>
<dbReference type="Proteomes" id="UP001491310">
    <property type="component" value="Unassembled WGS sequence"/>
</dbReference>
<dbReference type="EMBL" id="JALJOT010000005">
    <property type="protein sequence ID" value="KAK9915478.1"/>
    <property type="molecule type" value="Genomic_DNA"/>
</dbReference>
<dbReference type="PANTHER" id="PTHR12932">
    <property type="entry name" value="P25 ALPHA-RELATED"/>
    <property type="match status" value="1"/>
</dbReference>
<proteinExistence type="inferred from homology"/>
<reference evidence="2 3" key="1">
    <citation type="journal article" date="2024" name="Nat. Commun.">
        <title>Phylogenomics reveals the evolutionary origins of lichenization in chlorophyte algae.</title>
        <authorList>
            <person name="Puginier C."/>
            <person name="Libourel C."/>
            <person name="Otte J."/>
            <person name="Skaloud P."/>
            <person name="Haon M."/>
            <person name="Grisel S."/>
            <person name="Petersen M."/>
            <person name="Berrin J.G."/>
            <person name="Delaux P.M."/>
            <person name="Dal Grande F."/>
            <person name="Keller J."/>
        </authorList>
    </citation>
    <scope>NUCLEOTIDE SEQUENCE [LARGE SCALE GENOMIC DNA]</scope>
    <source>
        <strain evidence="2 3">SAG 216-7</strain>
    </source>
</reference>
<dbReference type="Pfam" id="PF05517">
    <property type="entry name" value="p25-alpha"/>
    <property type="match status" value="1"/>
</dbReference>
<evidence type="ECO:0000313" key="3">
    <source>
        <dbReference type="Proteomes" id="UP001491310"/>
    </source>
</evidence>
<evidence type="ECO:0000313" key="2">
    <source>
        <dbReference type="EMBL" id="KAK9915478.1"/>
    </source>
</evidence>
<dbReference type="InterPro" id="IPR011992">
    <property type="entry name" value="EF-hand-dom_pair"/>
</dbReference>
<protein>
    <submittedName>
        <fullName evidence="2">Uncharacterized protein</fullName>
    </submittedName>
</protein>